<dbReference type="PANTHER" id="PTHR34300:SF1">
    <property type="entry name" value="QUEUOSINE PRECURSOR TRANSPORTER"/>
    <property type="match status" value="1"/>
</dbReference>
<reference evidence="2" key="1">
    <citation type="journal article" date="2014" name="Int. J. Syst. Evol. Microbiol.">
        <title>Complete genome sequence of Corynebacterium casei LMG S-19264T (=DSM 44701T), isolated from a smear-ripened cheese.</title>
        <authorList>
            <consortium name="US DOE Joint Genome Institute (JGI-PGF)"/>
            <person name="Walter F."/>
            <person name="Albersmeier A."/>
            <person name="Kalinowski J."/>
            <person name="Ruckert C."/>
        </authorList>
    </citation>
    <scope>NUCLEOTIDE SEQUENCE</scope>
    <source>
        <strain evidence="2">CGMCC 1.15320</strain>
    </source>
</reference>
<feature type="transmembrane region" description="Helical" evidence="1">
    <location>
        <begin position="58"/>
        <end position="76"/>
    </location>
</feature>
<keyword evidence="1" id="KW-0812">Transmembrane</keyword>
<keyword evidence="1" id="KW-0997">Cell inner membrane</keyword>
<feature type="transmembrane region" description="Helical" evidence="1">
    <location>
        <begin position="88"/>
        <end position="104"/>
    </location>
</feature>
<comment type="subcellular location">
    <subcellularLocation>
        <location evidence="1">Cell inner membrane</location>
        <topology evidence="1">Multi-pass membrane protein</topology>
    </subcellularLocation>
</comment>
<keyword evidence="1" id="KW-0813">Transport</keyword>
<feature type="transmembrane region" description="Helical" evidence="1">
    <location>
        <begin position="28"/>
        <end position="46"/>
    </location>
</feature>
<reference evidence="2" key="2">
    <citation type="submission" date="2020-09" db="EMBL/GenBank/DDBJ databases">
        <authorList>
            <person name="Sun Q."/>
            <person name="Zhou Y."/>
        </authorList>
    </citation>
    <scope>NUCLEOTIDE SEQUENCE</scope>
    <source>
        <strain evidence="2">CGMCC 1.15320</strain>
    </source>
</reference>
<feature type="transmembrane region" description="Helical" evidence="1">
    <location>
        <begin position="201"/>
        <end position="222"/>
    </location>
</feature>
<dbReference type="InterPro" id="IPR003744">
    <property type="entry name" value="YhhQ"/>
</dbReference>
<gene>
    <name evidence="2" type="ORF">GCM10011385_14820</name>
</gene>
<comment type="caution">
    <text evidence="2">The sequence shown here is derived from an EMBL/GenBank/DDBJ whole genome shotgun (WGS) entry which is preliminary data.</text>
</comment>
<feature type="transmembrane region" description="Helical" evidence="1">
    <location>
        <begin position="140"/>
        <end position="165"/>
    </location>
</feature>
<keyword evidence="1" id="KW-0472">Membrane</keyword>
<keyword evidence="1" id="KW-1133">Transmembrane helix</keyword>
<dbReference type="GO" id="GO:0005886">
    <property type="term" value="C:plasma membrane"/>
    <property type="evidence" value="ECO:0007669"/>
    <property type="project" value="UniProtKB-SubCell"/>
</dbReference>
<proteinExistence type="inferred from homology"/>
<dbReference type="EMBL" id="BMIF01000003">
    <property type="protein sequence ID" value="GGA62095.1"/>
    <property type="molecule type" value="Genomic_DNA"/>
</dbReference>
<evidence type="ECO:0000256" key="1">
    <source>
        <dbReference type="HAMAP-Rule" id="MF_02088"/>
    </source>
</evidence>
<dbReference type="Pfam" id="PF02592">
    <property type="entry name" value="Vut_1"/>
    <property type="match status" value="2"/>
</dbReference>
<keyword evidence="3" id="KW-1185">Reference proteome</keyword>
<comment type="function">
    <text evidence="1">Involved in the import of queuosine (Q) precursors, required for Q precursor salvage.</text>
</comment>
<dbReference type="PANTHER" id="PTHR34300">
    <property type="entry name" value="QUEUOSINE PRECURSOR TRANSPORTER-RELATED"/>
    <property type="match status" value="1"/>
</dbReference>
<evidence type="ECO:0000313" key="3">
    <source>
        <dbReference type="Proteomes" id="UP000636264"/>
    </source>
</evidence>
<dbReference type="HAMAP" id="MF_02088">
    <property type="entry name" value="Q_prec_transport"/>
    <property type="match status" value="1"/>
</dbReference>
<protein>
    <recommendedName>
        <fullName evidence="1">Probable queuosine precursor transporter</fullName>
        <shortName evidence="1">Q precursor transporter</shortName>
    </recommendedName>
</protein>
<comment type="similarity">
    <text evidence="1">Belongs to the vitamin uptake transporter (VUT/ECF) (TC 2.A.88) family. Q precursor transporter subfamily.</text>
</comment>
<sequence>MKIREAWALPTLTGSITQAKKMNSQTPVWPFMVAMAVVVTASNFLVQYPFEHFGLGEILTWGAFTYPVAFLITDLTNRTFGVRAARKLVLIGFILAFGISAWLASPRIAIASGMAFLCAQLLDVSIFDRLRNGTWWKAPFISSFCGSVLDTIIFFGIAFAARFAFLDTSLGLEDGSLAFAVPLLGFGPEVPLWVSLGLGDFLVKISIALLMLVPYGALLSVFQPMIKSARRVI</sequence>
<dbReference type="AlphaFoldDB" id="A0A916RQ38"/>
<feature type="transmembrane region" description="Helical" evidence="1">
    <location>
        <begin position="110"/>
        <end position="128"/>
    </location>
</feature>
<evidence type="ECO:0000313" key="2">
    <source>
        <dbReference type="EMBL" id="GGA62095.1"/>
    </source>
</evidence>
<organism evidence="2 3">
    <name type="scientific">Nitratireductor aestuarii</name>
    <dbReference type="NCBI Taxonomy" id="1735103"/>
    <lineage>
        <taxon>Bacteria</taxon>
        <taxon>Pseudomonadati</taxon>
        <taxon>Pseudomonadota</taxon>
        <taxon>Alphaproteobacteria</taxon>
        <taxon>Hyphomicrobiales</taxon>
        <taxon>Phyllobacteriaceae</taxon>
        <taxon>Nitratireductor</taxon>
    </lineage>
</organism>
<name>A0A916RQ38_9HYPH</name>
<dbReference type="GO" id="GO:0022857">
    <property type="term" value="F:transmembrane transporter activity"/>
    <property type="evidence" value="ECO:0007669"/>
    <property type="project" value="UniProtKB-UniRule"/>
</dbReference>
<keyword evidence="1" id="KW-1003">Cell membrane</keyword>
<dbReference type="Proteomes" id="UP000636264">
    <property type="component" value="Unassembled WGS sequence"/>
</dbReference>
<accession>A0A916RQ38</accession>